<dbReference type="EMBL" id="JAIRBA010000006">
    <property type="protein sequence ID" value="MCG2418391.1"/>
    <property type="molecule type" value="Genomic_DNA"/>
</dbReference>
<name>A0A9X1QS67_9FLAO</name>
<evidence type="ECO:0000313" key="2">
    <source>
        <dbReference type="Proteomes" id="UP001139461"/>
    </source>
</evidence>
<proteinExistence type="predicted"/>
<dbReference type="Proteomes" id="UP001139461">
    <property type="component" value="Unassembled WGS sequence"/>
</dbReference>
<evidence type="ECO:0000313" key="1">
    <source>
        <dbReference type="EMBL" id="MCG2418391.1"/>
    </source>
</evidence>
<reference evidence="1" key="1">
    <citation type="submission" date="2021-09" db="EMBL/GenBank/DDBJ databases">
        <title>Genome of Aequorivita sp. strain F47161.</title>
        <authorList>
            <person name="Wang Y."/>
        </authorList>
    </citation>
    <scope>NUCLEOTIDE SEQUENCE</scope>
    <source>
        <strain evidence="1">F47161</strain>
    </source>
</reference>
<dbReference type="RefSeq" id="WP_237602207.1">
    <property type="nucleotide sequence ID" value="NZ_JAIRBA010000006.1"/>
</dbReference>
<organism evidence="1 2">
    <name type="scientific">Aequorivita vitellina</name>
    <dbReference type="NCBI Taxonomy" id="2874475"/>
    <lineage>
        <taxon>Bacteria</taxon>
        <taxon>Pseudomonadati</taxon>
        <taxon>Bacteroidota</taxon>
        <taxon>Flavobacteriia</taxon>
        <taxon>Flavobacteriales</taxon>
        <taxon>Flavobacteriaceae</taxon>
        <taxon>Aequorivita</taxon>
    </lineage>
</organism>
<protein>
    <submittedName>
        <fullName evidence="1">Uncharacterized protein</fullName>
    </submittedName>
</protein>
<gene>
    <name evidence="1" type="ORF">K8089_05095</name>
</gene>
<keyword evidence="2" id="KW-1185">Reference proteome</keyword>
<sequence>MIRNLLEEMLHKSTPARTHQIENLRVFSEVGEKKQLFIAMVGNEFFYS</sequence>
<comment type="caution">
    <text evidence="1">The sequence shown here is derived from an EMBL/GenBank/DDBJ whole genome shotgun (WGS) entry which is preliminary data.</text>
</comment>
<accession>A0A9X1QS67</accession>
<dbReference type="AlphaFoldDB" id="A0A9X1QS67"/>